<organism evidence="1 2">
    <name type="scientific">Psilocybe cubensis</name>
    <name type="common">Psychedelic mushroom</name>
    <name type="synonym">Stropharia cubensis</name>
    <dbReference type="NCBI Taxonomy" id="181762"/>
    <lineage>
        <taxon>Eukaryota</taxon>
        <taxon>Fungi</taxon>
        <taxon>Dikarya</taxon>
        <taxon>Basidiomycota</taxon>
        <taxon>Agaricomycotina</taxon>
        <taxon>Agaricomycetes</taxon>
        <taxon>Agaricomycetidae</taxon>
        <taxon>Agaricales</taxon>
        <taxon>Agaricineae</taxon>
        <taxon>Strophariaceae</taxon>
        <taxon>Psilocybe</taxon>
    </lineage>
</organism>
<comment type="caution">
    <text evidence="1">The sequence shown here is derived from an EMBL/GenBank/DDBJ whole genome shotgun (WGS) entry which is preliminary data.</text>
</comment>
<gene>
    <name evidence="1" type="ORF">JR316_0004018</name>
</gene>
<name>A0ACB8H9D3_PSICU</name>
<evidence type="ECO:0000313" key="1">
    <source>
        <dbReference type="EMBL" id="KAH9484536.1"/>
    </source>
</evidence>
<dbReference type="Proteomes" id="UP000664032">
    <property type="component" value="Unassembled WGS sequence"/>
</dbReference>
<protein>
    <submittedName>
        <fullName evidence="1">Beta-1,3-glucan-binding protein</fullName>
    </submittedName>
</protein>
<reference evidence="1" key="1">
    <citation type="submission" date="2021-10" db="EMBL/GenBank/DDBJ databases">
        <title>Psilocybe cubensis genome.</title>
        <authorList>
            <person name="Mckernan K.J."/>
            <person name="Crawford S."/>
            <person name="Trippe A."/>
            <person name="Kane L.T."/>
            <person name="Mclaughlin S."/>
        </authorList>
    </citation>
    <scope>NUCLEOTIDE SEQUENCE</scope>
    <source>
        <strain evidence="1">MGC-MH-2018</strain>
    </source>
</reference>
<proteinExistence type="predicted"/>
<sequence>MSDTTTSSVREKEPTTSSSSSTSSPSHTTTRPVTAHSTSTTTDSTRPNTAASASASSDPFASPHSSRAPSIHHQPPSPSSSKVSFPDSTFSATAAAAAVASRRSILSQSGFATPAFSSAVSSASRLSAIHLANSANHHHNNNNANANSNGTANGNGNGTANAHTPGAPKPKFPRMKSHMLPEGTEVSKPWAAKKNPRAVFSYWIVYFIIFIGLAGGAVQCYFTWKNVALDTAPLCLVLEENFDSEEGVFGENGTFFREVNMDGFGNGEFEMTTSSRNNSFVQNGNLYIVPTLTSDNIGMDAVMDGTVYNITDCTFNLTRPDNGFVTLDGVRQFDWASYYRSCSAVSNRTAGTVINPVQSARLTTQRSASIKFGRVEIRAKMPNGDWLWPAIWMLPRDNVYGPWPLSGEIDIVESRGNGIRYTAHGSNFVQGALNWGPAQNLNGASKSYSWWTDKRKSFAADFHTYVLEWTPTFLRISVDTRLHTLLDMRFNEPFFKRGQFPDVINNGSSLVALENPWINGTNATPFDQGASVLGLYLGRVKLTLTSLYITEFYLILNVGVGSTNGWFPEGQGNKPWLDRAQNPPHDFAASLAQWYPTWPSNVEDRAMVVYVHISHLYDFCGFFFAY</sequence>
<evidence type="ECO:0000313" key="2">
    <source>
        <dbReference type="Proteomes" id="UP000664032"/>
    </source>
</evidence>
<keyword evidence="2" id="KW-1185">Reference proteome</keyword>
<accession>A0ACB8H9D3</accession>
<dbReference type="EMBL" id="JAFIQS020000003">
    <property type="protein sequence ID" value="KAH9484536.1"/>
    <property type="molecule type" value="Genomic_DNA"/>
</dbReference>